<feature type="transmembrane region" description="Helical" evidence="6">
    <location>
        <begin position="190"/>
        <end position="209"/>
    </location>
</feature>
<proteinExistence type="inferred from homology"/>
<feature type="transmembrane region" description="Helical" evidence="6">
    <location>
        <begin position="15"/>
        <end position="34"/>
    </location>
</feature>
<name>A0AAN9SLH6_PSOTE</name>
<dbReference type="PANTHER" id="PTHR31218">
    <property type="entry name" value="WAT1-RELATED PROTEIN"/>
    <property type="match status" value="1"/>
</dbReference>
<reference evidence="8 9" key="1">
    <citation type="submission" date="2024-01" db="EMBL/GenBank/DDBJ databases">
        <title>The genomes of 5 underutilized Papilionoideae crops provide insights into root nodulation and disease resistanc.</title>
        <authorList>
            <person name="Jiang F."/>
        </authorList>
    </citation>
    <scope>NUCLEOTIDE SEQUENCE [LARGE SCALE GENOMIC DNA]</scope>
    <source>
        <strain evidence="8">DUOXIRENSHENG_FW03</strain>
        <tissue evidence="8">Leaves</tissue>
    </source>
</reference>
<dbReference type="Proteomes" id="UP001386955">
    <property type="component" value="Unassembled WGS sequence"/>
</dbReference>
<evidence type="ECO:0000313" key="9">
    <source>
        <dbReference type="Proteomes" id="UP001386955"/>
    </source>
</evidence>
<feature type="transmembrane region" description="Helical" evidence="6">
    <location>
        <begin position="138"/>
        <end position="156"/>
    </location>
</feature>
<keyword evidence="5 6" id="KW-0472">Membrane</keyword>
<dbReference type="InterPro" id="IPR037185">
    <property type="entry name" value="EmrE-like"/>
</dbReference>
<comment type="similarity">
    <text evidence="2 6">Belongs to the drug/metabolite transporter (DMT) superfamily. Plant drug/metabolite exporter (P-DME) (TC 2.A.7.4) family.</text>
</comment>
<feature type="transmembrane region" description="Helical" evidence="6">
    <location>
        <begin position="46"/>
        <end position="63"/>
    </location>
</feature>
<dbReference type="InterPro" id="IPR000620">
    <property type="entry name" value="EamA_dom"/>
</dbReference>
<dbReference type="SUPFAM" id="SSF103481">
    <property type="entry name" value="Multidrug resistance efflux transporter EmrE"/>
    <property type="match status" value="2"/>
</dbReference>
<evidence type="ECO:0000256" key="2">
    <source>
        <dbReference type="ARBA" id="ARBA00007635"/>
    </source>
</evidence>
<feature type="transmembrane region" description="Helical" evidence="6">
    <location>
        <begin position="75"/>
        <end position="97"/>
    </location>
</feature>
<accession>A0AAN9SLH6</accession>
<dbReference type="AlphaFoldDB" id="A0AAN9SLH6"/>
<dbReference type="EMBL" id="JAYMYS010000003">
    <property type="protein sequence ID" value="KAK7400265.1"/>
    <property type="molecule type" value="Genomic_DNA"/>
</dbReference>
<dbReference type="Pfam" id="PF00892">
    <property type="entry name" value="EamA"/>
    <property type="match status" value="2"/>
</dbReference>
<protein>
    <recommendedName>
        <fullName evidence="6">WAT1-related protein</fullName>
    </recommendedName>
</protein>
<evidence type="ECO:0000256" key="4">
    <source>
        <dbReference type="ARBA" id="ARBA00022989"/>
    </source>
</evidence>
<dbReference type="InterPro" id="IPR030184">
    <property type="entry name" value="WAT1-related"/>
</dbReference>
<feature type="transmembrane region" description="Helical" evidence="6">
    <location>
        <begin position="286"/>
        <end position="305"/>
    </location>
</feature>
<keyword evidence="4 6" id="KW-1133">Transmembrane helix</keyword>
<keyword evidence="9" id="KW-1185">Reference proteome</keyword>
<feature type="transmembrane region" description="Helical" evidence="6">
    <location>
        <begin position="311"/>
        <end position="330"/>
    </location>
</feature>
<feature type="domain" description="EamA" evidence="7">
    <location>
        <begin position="191"/>
        <end position="329"/>
    </location>
</feature>
<sequence length="382" mass="41812">MKCTWNLVQELKPGLLMALTQVAYASANVLYKLAINGGMSISVVTAYRHIFAALFSLLLVLLFERQNRPKLTWRVLLMSFFSGLFGGCLAQNLYFIGLASVSATFATSIYILVPVITFIFSVLCGFEKLNLQNAAGRVKVLGTTIGISGSMLLTFVKGAQIKIWTFHINLLHTHQNGHIGTPHADSGRKWLGVLCGLASGFSFSLWLVIQTKLSKEYRSHHSSTALMTLMAAIQATVFALCVEKDWSQWKLGWSIRLLTAAFSGIVVSGLVVLVTAWCVRITGPLYASIFNPLSLVIVAIFAPLILDENLYVGSVVGAVLIVCGLYMVLWGKNREMRRAQLASSDNENFEAINIGAVVISTLDHEKIDCGNNSRTNSNTNIV</sequence>
<evidence type="ECO:0000256" key="5">
    <source>
        <dbReference type="ARBA" id="ARBA00023136"/>
    </source>
</evidence>
<feature type="domain" description="EamA" evidence="7">
    <location>
        <begin position="15"/>
        <end position="147"/>
    </location>
</feature>
<comment type="caution">
    <text evidence="8">The sequence shown here is derived from an EMBL/GenBank/DDBJ whole genome shotgun (WGS) entry which is preliminary data.</text>
</comment>
<gene>
    <name evidence="8" type="ORF">VNO78_11468</name>
</gene>
<evidence type="ECO:0000313" key="8">
    <source>
        <dbReference type="EMBL" id="KAK7400265.1"/>
    </source>
</evidence>
<feature type="transmembrane region" description="Helical" evidence="6">
    <location>
        <begin position="221"/>
        <end position="240"/>
    </location>
</feature>
<dbReference type="GO" id="GO:0022857">
    <property type="term" value="F:transmembrane transporter activity"/>
    <property type="evidence" value="ECO:0007669"/>
    <property type="project" value="InterPro"/>
</dbReference>
<feature type="transmembrane region" description="Helical" evidence="6">
    <location>
        <begin position="103"/>
        <end position="126"/>
    </location>
</feature>
<comment type="subcellular location">
    <subcellularLocation>
        <location evidence="1 6">Membrane</location>
        <topology evidence="1 6">Multi-pass membrane protein</topology>
    </subcellularLocation>
</comment>
<evidence type="ECO:0000256" key="6">
    <source>
        <dbReference type="RuleBase" id="RU363077"/>
    </source>
</evidence>
<keyword evidence="3 6" id="KW-0812">Transmembrane</keyword>
<feature type="transmembrane region" description="Helical" evidence="6">
    <location>
        <begin position="260"/>
        <end position="279"/>
    </location>
</feature>
<dbReference type="GO" id="GO:0016020">
    <property type="term" value="C:membrane"/>
    <property type="evidence" value="ECO:0007669"/>
    <property type="project" value="UniProtKB-SubCell"/>
</dbReference>
<evidence type="ECO:0000256" key="3">
    <source>
        <dbReference type="ARBA" id="ARBA00022692"/>
    </source>
</evidence>
<organism evidence="8 9">
    <name type="scientific">Psophocarpus tetragonolobus</name>
    <name type="common">Winged bean</name>
    <name type="synonym">Dolichos tetragonolobus</name>
    <dbReference type="NCBI Taxonomy" id="3891"/>
    <lineage>
        <taxon>Eukaryota</taxon>
        <taxon>Viridiplantae</taxon>
        <taxon>Streptophyta</taxon>
        <taxon>Embryophyta</taxon>
        <taxon>Tracheophyta</taxon>
        <taxon>Spermatophyta</taxon>
        <taxon>Magnoliopsida</taxon>
        <taxon>eudicotyledons</taxon>
        <taxon>Gunneridae</taxon>
        <taxon>Pentapetalae</taxon>
        <taxon>rosids</taxon>
        <taxon>fabids</taxon>
        <taxon>Fabales</taxon>
        <taxon>Fabaceae</taxon>
        <taxon>Papilionoideae</taxon>
        <taxon>50 kb inversion clade</taxon>
        <taxon>NPAAA clade</taxon>
        <taxon>indigoferoid/millettioid clade</taxon>
        <taxon>Phaseoleae</taxon>
        <taxon>Psophocarpus</taxon>
    </lineage>
</organism>
<evidence type="ECO:0000259" key="7">
    <source>
        <dbReference type="Pfam" id="PF00892"/>
    </source>
</evidence>
<evidence type="ECO:0000256" key="1">
    <source>
        <dbReference type="ARBA" id="ARBA00004141"/>
    </source>
</evidence>